<evidence type="ECO:0000313" key="2">
    <source>
        <dbReference type="Proteomes" id="UP000233551"/>
    </source>
</evidence>
<gene>
    <name evidence="1" type="ORF">CRG98_041524</name>
</gene>
<dbReference type="STRING" id="22663.A0A2I0I265"/>
<name>A0A2I0I265_PUNGR</name>
<dbReference type="Proteomes" id="UP000233551">
    <property type="component" value="Unassembled WGS sequence"/>
</dbReference>
<protein>
    <recommendedName>
        <fullName evidence="3">Radical SAM core domain-containing protein</fullName>
    </recommendedName>
</protein>
<sequence>MSRVAEEVYRFCFYIYLEHATRLRALHQMKRELNDELHFSSNQAPLRDASHFPPYLPLHSSASFSFCFHFMAPRRGRQQEIASSIHRLPFLLVRGGIMLRSTFTPVFTHFPTKSRIQELLSQPLACISTEALLPVRRNAAQNAASIVHSILEPPRSAYIHLPFCRKRCHYCDFPIVALGSTTQPEDDPRIHNYTQLLAREIEATRVEFESSPPLDT</sequence>
<evidence type="ECO:0000313" key="1">
    <source>
        <dbReference type="EMBL" id="PKI38055.1"/>
    </source>
</evidence>
<proteinExistence type="predicted"/>
<dbReference type="SUPFAM" id="SSF102114">
    <property type="entry name" value="Radical SAM enzymes"/>
    <property type="match status" value="1"/>
</dbReference>
<feature type="non-terminal residue" evidence="1">
    <location>
        <position position="216"/>
    </location>
</feature>
<reference evidence="1 2" key="1">
    <citation type="submission" date="2017-11" db="EMBL/GenBank/DDBJ databases">
        <title>De-novo sequencing of pomegranate (Punica granatum L.) genome.</title>
        <authorList>
            <person name="Akparov Z."/>
            <person name="Amiraslanov A."/>
            <person name="Hajiyeva S."/>
            <person name="Abbasov M."/>
            <person name="Kaur K."/>
            <person name="Hamwieh A."/>
            <person name="Solovyev V."/>
            <person name="Salamov A."/>
            <person name="Braich B."/>
            <person name="Kosarev P."/>
            <person name="Mahmoud A."/>
            <person name="Hajiyev E."/>
            <person name="Babayeva S."/>
            <person name="Izzatullayeva V."/>
            <person name="Mammadov A."/>
            <person name="Mammadov A."/>
            <person name="Sharifova S."/>
            <person name="Ojaghi J."/>
            <person name="Eynullazada K."/>
            <person name="Bayramov B."/>
            <person name="Abdulazimova A."/>
            <person name="Shahmuradov I."/>
        </authorList>
    </citation>
    <scope>NUCLEOTIDE SEQUENCE [LARGE SCALE GENOMIC DNA]</scope>
    <source>
        <strain evidence="2">cv. AG2017</strain>
        <tissue evidence="1">Leaf</tissue>
    </source>
</reference>
<dbReference type="InterPro" id="IPR058240">
    <property type="entry name" value="rSAM_sf"/>
</dbReference>
<evidence type="ECO:0008006" key="3">
    <source>
        <dbReference type="Google" id="ProtNLM"/>
    </source>
</evidence>
<organism evidence="1 2">
    <name type="scientific">Punica granatum</name>
    <name type="common">Pomegranate</name>
    <dbReference type="NCBI Taxonomy" id="22663"/>
    <lineage>
        <taxon>Eukaryota</taxon>
        <taxon>Viridiplantae</taxon>
        <taxon>Streptophyta</taxon>
        <taxon>Embryophyta</taxon>
        <taxon>Tracheophyta</taxon>
        <taxon>Spermatophyta</taxon>
        <taxon>Magnoliopsida</taxon>
        <taxon>eudicotyledons</taxon>
        <taxon>Gunneridae</taxon>
        <taxon>Pentapetalae</taxon>
        <taxon>rosids</taxon>
        <taxon>malvids</taxon>
        <taxon>Myrtales</taxon>
        <taxon>Lythraceae</taxon>
        <taxon>Punica</taxon>
    </lineage>
</organism>
<accession>A0A2I0I265</accession>
<dbReference type="PANTHER" id="PTHR13932">
    <property type="entry name" value="COPROPORPHYRINIGEN III OXIDASE"/>
    <property type="match status" value="1"/>
</dbReference>
<dbReference type="EMBL" id="PGOL01004226">
    <property type="protein sequence ID" value="PKI38055.1"/>
    <property type="molecule type" value="Genomic_DNA"/>
</dbReference>
<dbReference type="InterPro" id="IPR034505">
    <property type="entry name" value="Coproporphyrinogen-III_oxidase"/>
</dbReference>
<dbReference type="PANTHER" id="PTHR13932:SF5">
    <property type="entry name" value="RADICAL S-ADENOSYL METHIONINE DOMAIN-CONTAINING PROTEIN 1, MITOCHONDRIAL"/>
    <property type="match status" value="1"/>
</dbReference>
<dbReference type="AlphaFoldDB" id="A0A2I0I265"/>
<dbReference type="GO" id="GO:0051539">
    <property type="term" value="F:4 iron, 4 sulfur cluster binding"/>
    <property type="evidence" value="ECO:0007669"/>
    <property type="project" value="TreeGrafter"/>
</dbReference>
<dbReference type="GO" id="GO:0005737">
    <property type="term" value="C:cytoplasm"/>
    <property type="evidence" value="ECO:0007669"/>
    <property type="project" value="TreeGrafter"/>
</dbReference>
<dbReference type="GO" id="GO:0006779">
    <property type="term" value="P:porphyrin-containing compound biosynthetic process"/>
    <property type="evidence" value="ECO:0007669"/>
    <property type="project" value="TreeGrafter"/>
</dbReference>
<keyword evidence="2" id="KW-1185">Reference proteome</keyword>
<comment type="caution">
    <text evidence="1">The sequence shown here is derived from an EMBL/GenBank/DDBJ whole genome shotgun (WGS) entry which is preliminary data.</text>
</comment>